<name>A0A0P1F284_9RHOB</name>
<evidence type="ECO:0000259" key="1">
    <source>
        <dbReference type="Pfam" id="PF07883"/>
    </source>
</evidence>
<evidence type="ECO:0000313" key="3">
    <source>
        <dbReference type="Proteomes" id="UP000051298"/>
    </source>
</evidence>
<feature type="domain" description="Cupin type-2" evidence="1">
    <location>
        <begin position="21"/>
        <end position="83"/>
    </location>
</feature>
<dbReference type="Proteomes" id="UP000051298">
    <property type="component" value="Unassembled WGS sequence"/>
</dbReference>
<organism evidence="2 3">
    <name type="scientific">Thalassobacter stenotrophicus</name>
    <dbReference type="NCBI Taxonomy" id="266809"/>
    <lineage>
        <taxon>Bacteria</taxon>
        <taxon>Pseudomonadati</taxon>
        <taxon>Pseudomonadota</taxon>
        <taxon>Alphaproteobacteria</taxon>
        <taxon>Rhodobacterales</taxon>
        <taxon>Roseobacteraceae</taxon>
        <taxon>Thalassobacter</taxon>
    </lineage>
</organism>
<dbReference type="SUPFAM" id="SSF51182">
    <property type="entry name" value="RmlC-like cupins"/>
    <property type="match status" value="1"/>
</dbReference>
<dbReference type="Pfam" id="PF07883">
    <property type="entry name" value="Cupin_2"/>
    <property type="match status" value="1"/>
</dbReference>
<sequence>MNPQDFDQIRRREGYGAPKTVRFEPLSRSARHTHDKVSFVYVLEGEFILNTADGAPRYRPGETCILDKDTEHAEEAGQDGAVILVARK</sequence>
<dbReference type="AlphaFoldDB" id="A0A0P1F284"/>
<evidence type="ECO:0000313" key="2">
    <source>
        <dbReference type="EMBL" id="CUH61583.1"/>
    </source>
</evidence>
<dbReference type="InterPro" id="IPR013096">
    <property type="entry name" value="Cupin_2"/>
</dbReference>
<gene>
    <name evidence="2" type="ORF">THS5294_02894</name>
</gene>
<dbReference type="Gene3D" id="2.60.120.10">
    <property type="entry name" value="Jelly Rolls"/>
    <property type="match status" value="1"/>
</dbReference>
<proteinExistence type="predicted"/>
<dbReference type="EMBL" id="CYRX01000032">
    <property type="protein sequence ID" value="CUH61583.1"/>
    <property type="molecule type" value="Genomic_DNA"/>
</dbReference>
<dbReference type="RefSeq" id="WP_058124268.1">
    <property type="nucleotide sequence ID" value="NZ_CYRX01000032.1"/>
</dbReference>
<dbReference type="InterPro" id="IPR011051">
    <property type="entry name" value="RmlC_Cupin_sf"/>
</dbReference>
<dbReference type="InterPro" id="IPR014710">
    <property type="entry name" value="RmlC-like_jellyroll"/>
</dbReference>
<protein>
    <submittedName>
        <fullName evidence="2">Cupin domain protein</fullName>
    </submittedName>
</protein>
<reference evidence="2 3" key="1">
    <citation type="submission" date="2015-09" db="EMBL/GenBank/DDBJ databases">
        <authorList>
            <consortium name="Swine Surveillance"/>
        </authorList>
    </citation>
    <scope>NUCLEOTIDE SEQUENCE [LARGE SCALE GENOMIC DNA]</scope>
    <source>
        <strain evidence="2 3">CECT 5294</strain>
    </source>
</reference>
<accession>A0A0P1F284</accession>